<sequence>MSRSGIVAEGDLNQIPENRSSSAKNDNCNSPKDIVYSRANGSLAKNQKDSPPKEKPRDWQLHSDPARYINYYSFGQIAASAAEELKHKLSENKDVKKPVQDVLSFHLRTICKKYANFFALTDQKLSAELLKEKCGWCNSCQISGGVDCIFRLTDIKYMEGPKPHTLDLGAENNMESHIILAMYNILSVEERLNGLLSGPWQNPQYSICWRNAVLKASDVSSLKQPLLMLESSLRRVAITTEWQKAADSVEVVGSAAHILVRSSNKSLSHVSATARKPGRKPSPNGELKVDSRDVGVYWWRGGKLSRQVFHWKRLPQSLVNKAARQAGRRRIPTISYTDGSQFARRFKYIAWRAAVEMAENAAQLILQIKELEWNIKWTEILSTLPSSLMTKETQKIARLFKKVIIRRKRIEGTNVEYLLDFGKRENIPPVISKHGTKLEESSSERNRYWLSEVHVPLNLLKAYEAKTFARLLKKKETDELSKKTKKLCGSKPEMPRKTGFDYLFEKAEKRSTMPCGHCHKEVIASVHVKEIVYAD</sequence>
<protein>
    <submittedName>
        <fullName evidence="3">DNA binding</fullName>
    </submittedName>
</protein>
<dbReference type="Pfam" id="PF24294">
    <property type="entry name" value="Chromo_PTM"/>
    <property type="match status" value="1"/>
</dbReference>
<feature type="compositionally biased region" description="Polar residues" evidence="1">
    <location>
        <begin position="15"/>
        <end position="30"/>
    </location>
</feature>
<dbReference type="EMBL" id="CM007650">
    <property type="protein sequence ID" value="ONM60474.1"/>
    <property type="molecule type" value="Genomic_DNA"/>
</dbReference>
<organism evidence="3">
    <name type="scientific">Zea mays</name>
    <name type="common">Maize</name>
    <dbReference type="NCBI Taxonomy" id="4577"/>
    <lineage>
        <taxon>Eukaryota</taxon>
        <taxon>Viridiplantae</taxon>
        <taxon>Streptophyta</taxon>
        <taxon>Embryophyta</taxon>
        <taxon>Tracheophyta</taxon>
        <taxon>Spermatophyta</taxon>
        <taxon>Magnoliopsida</taxon>
        <taxon>Liliopsida</taxon>
        <taxon>Poales</taxon>
        <taxon>Poaceae</taxon>
        <taxon>PACMAD clade</taxon>
        <taxon>Panicoideae</taxon>
        <taxon>Andropogonodae</taxon>
        <taxon>Andropogoneae</taxon>
        <taxon>Tripsacinae</taxon>
        <taxon>Zea</taxon>
    </lineage>
</organism>
<evidence type="ECO:0000259" key="2">
    <source>
        <dbReference type="Pfam" id="PF24294"/>
    </source>
</evidence>
<dbReference type="PANTHER" id="PTHR46508:SF5">
    <property type="entry name" value="PHD-FINGER AND DNA BINDING DOMAIN-CONTAINING PROTEIN"/>
    <property type="match status" value="1"/>
</dbReference>
<dbReference type="PANTHER" id="PTHR46508">
    <property type="entry name" value="PHD FINGER FAMILY PROTEIN"/>
    <property type="match status" value="1"/>
</dbReference>
<reference evidence="3" key="1">
    <citation type="submission" date="2015-12" db="EMBL/GenBank/DDBJ databases">
        <title>Update maize B73 reference genome by single molecule sequencing technologies.</title>
        <authorList>
            <consortium name="Maize Genome Sequencing Project"/>
            <person name="Ware D."/>
        </authorList>
    </citation>
    <scope>NUCLEOTIDE SEQUENCE [LARGE SCALE GENOMIC DNA]</scope>
    <source>
        <tissue evidence="3">Seedling</tissue>
    </source>
</reference>
<feature type="region of interest" description="Disordered" evidence="1">
    <location>
        <begin position="1"/>
        <end position="60"/>
    </location>
</feature>
<dbReference type="InterPro" id="IPR056618">
    <property type="entry name" value="Chromo_PTM"/>
</dbReference>
<gene>
    <name evidence="3" type="ORF">ZEAMMB73_Zm00001d022417</name>
</gene>
<dbReference type="ExpressionAtlas" id="A0A1D6IMG1">
    <property type="expression patterns" value="baseline and differential"/>
</dbReference>
<proteinExistence type="predicted"/>
<accession>A0A1D6IMG1</accession>
<feature type="compositionally biased region" description="Basic and acidic residues" evidence="1">
    <location>
        <begin position="46"/>
        <end position="60"/>
    </location>
</feature>
<evidence type="ECO:0000313" key="3">
    <source>
        <dbReference type="EMBL" id="ONM60474.1"/>
    </source>
</evidence>
<name>A0A1D6IMG1_MAIZE</name>
<dbReference type="AlphaFoldDB" id="A0A1D6IMG1"/>
<feature type="domain" description="Membrane-bound transcription factor PTM chromo" evidence="2">
    <location>
        <begin position="397"/>
        <end position="468"/>
    </location>
</feature>
<evidence type="ECO:0000256" key="1">
    <source>
        <dbReference type="SAM" id="MobiDB-lite"/>
    </source>
</evidence>